<name>A0ABD0Q1Q7_CIRMR</name>
<dbReference type="Proteomes" id="UP001529510">
    <property type="component" value="Unassembled WGS sequence"/>
</dbReference>
<evidence type="ECO:0000313" key="1">
    <source>
        <dbReference type="EMBL" id="KAL0180182.1"/>
    </source>
</evidence>
<keyword evidence="2" id="KW-1185">Reference proteome</keyword>
<organism evidence="1 2">
    <name type="scientific">Cirrhinus mrigala</name>
    <name type="common">Mrigala</name>
    <dbReference type="NCBI Taxonomy" id="683832"/>
    <lineage>
        <taxon>Eukaryota</taxon>
        <taxon>Metazoa</taxon>
        <taxon>Chordata</taxon>
        <taxon>Craniata</taxon>
        <taxon>Vertebrata</taxon>
        <taxon>Euteleostomi</taxon>
        <taxon>Actinopterygii</taxon>
        <taxon>Neopterygii</taxon>
        <taxon>Teleostei</taxon>
        <taxon>Ostariophysi</taxon>
        <taxon>Cypriniformes</taxon>
        <taxon>Cyprinidae</taxon>
        <taxon>Labeoninae</taxon>
        <taxon>Labeonini</taxon>
        <taxon>Cirrhinus</taxon>
    </lineage>
</organism>
<feature type="non-terminal residue" evidence="1">
    <location>
        <position position="171"/>
    </location>
</feature>
<proteinExistence type="predicted"/>
<dbReference type="PANTHER" id="PTHR32387">
    <property type="entry name" value="WU:FJ29H11"/>
    <property type="match status" value="1"/>
</dbReference>
<reference evidence="1 2" key="1">
    <citation type="submission" date="2024-05" db="EMBL/GenBank/DDBJ databases">
        <title>Genome sequencing and assembly of Indian major carp, Cirrhinus mrigala (Hamilton, 1822).</title>
        <authorList>
            <person name="Mohindra V."/>
            <person name="Chowdhury L.M."/>
            <person name="Lal K."/>
            <person name="Jena J.K."/>
        </authorList>
    </citation>
    <scope>NUCLEOTIDE SEQUENCE [LARGE SCALE GENOMIC DNA]</scope>
    <source>
        <strain evidence="1">CM1030</strain>
        <tissue evidence="1">Blood</tissue>
    </source>
</reference>
<gene>
    <name evidence="1" type="ORF">M9458_025624</name>
</gene>
<dbReference type="PANTHER" id="PTHR32387:SF0">
    <property type="entry name" value="PROTEIN NO VEIN"/>
    <property type="match status" value="1"/>
</dbReference>
<protein>
    <submittedName>
        <fullName evidence="1">Uncharacterized protein</fullName>
    </submittedName>
</protein>
<dbReference type="AlphaFoldDB" id="A0ABD0Q1Q7"/>
<sequence length="171" mass="18777">HLSTNKLTTLSLEGRVEFKQPSQLAVCQDRLIQEVIGGEDLCKSLSLSYLHPALQSRLSSSLLTSLGVHRLKAAEIITVTCAMAKELVQHSRLRTGIFGYDCVKKPAEHDLKKLARLLACNFRALEPEYEVDALLQSLKDVPMIPLANGSVVSLSSEGVFFPLSDVMQAQT</sequence>
<comment type="caution">
    <text evidence="1">The sequence shown here is derived from an EMBL/GenBank/DDBJ whole genome shotgun (WGS) entry which is preliminary data.</text>
</comment>
<dbReference type="InterPro" id="IPR052957">
    <property type="entry name" value="Auxin_embryo_med"/>
</dbReference>
<evidence type="ECO:0000313" key="2">
    <source>
        <dbReference type="Proteomes" id="UP001529510"/>
    </source>
</evidence>
<dbReference type="EMBL" id="JAMKFB020000012">
    <property type="protein sequence ID" value="KAL0180182.1"/>
    <property type="molecule type" value="Genomic_DNA"/>
</dbReference>
<feature type="non-terminal residue" evidence="1">
    <location>
        <position position="1"/>
    </location>
</feature>
<accession>A0ABD0Q1Q7</accession>